<dbReference type="EMBL" id="JABBGI010000010">
    <property type="protein sequence ID" value="NML70016.1"/>
    <property type="molecule type" value="Genomic_DNA"/>
</dbReference>
<accession>A0A7Y0AMF3</accession>
<keyword evidence="3" id="KW-1185">Reference proteome</keyword>
<name>A0A7Y0AMF3_9FLAO</name>
<protein>
    <recommendedName>
        <fullName evidence="1">DUF7352 domain-containing protein</fullName>
    </recommendedName>
</protein>
<evidence type="ECO:0000313" key="2">
    <source>
        <dbReference type="EMBL" id="NML70016.1"/>
    </source>
</evidence>
<evidence type="ECO:0000259" key="1">
    <source>
        <dbReference type="Pfam" id="PF24043"/>
    </source>
</evidence>
<reference evidence="2 3" key="1">
    <citation type="submission" date="2020-04" db="EMBL/GenBank/DDBJ databases">
        <title>Chryseobacterium sp. RP-3-3 sp. nov., isolated from Jeju soil.</title>
        <authorList>
            <person name="Dahal R.H."/>
        </authorList>
    </citation>
    <scope>NUCLEOTIDE SEQUENCE [LARGE SCALE GENOMIC DNA]</scope>
    <source>
        <strain evidence="2 3">RP-3-3</strain>
    </source>
</reference>
<dbReference type="Pfam" id="PF24043">
    <property type="entry name" value="DUF7352"/>
    <property type="match status" value="1"/>
</dbReference>
<proteinExistence type="predicted"/>
<evidence type="ECO:0000313" key="3">
    <source>
        <dbReference type="Proteomes" id="UP000544054"/>
    </source>
</evidence>
<dbReference type="RefSeq" id="WP_169234555.1">
    <property type="nucleotide sequence ID" value="NZ_JABBGI010000010.1"/>
</dbReference>
<dbReference type="Proteomes" id="UP000544054">
    <property type="component" value="Unassembled WGS sequence"/>
</dbReference>
<dbReference type="InterPro" id="IPR055776">
    <property type="entry name" value="DUF7352"/>
</dbReference>
<organism evidence="2 3">
    <name type="scientific">Chryseobacterium antibioticum</name>
    <dbReference type="NCBI Taxonomy" id="2728847"/>
    <lineage>
        <taxon>Bacteria</taxon>
        <taxon>Pseudomonadati</taxon>
        <taxon>Bacteroidota</taxon>
        <taxon>Flavobacteriia</taxon>
        <taxon>Flavobacteriales</taxon>
        <taxon>Weeksellaceae</taxon>
        <taxon>Chryseobacterium group</taxon>
        <taxon>Chryseobacterium</taxon>
    </lineage>
</organism>
<sequence>MKTIYKYQLEITLDVQIIEMPVHAKILSAQNQNENPCMWVEVETTNDVEFRRFYVLGTGYPMPSNTSRFIGTIQINDLVFHLFELY</sequence>
<gene>
    <name evidence="2" type="ORF">HHL23_09405</name>
</gene>
<feature type="domain" description="DUF7352" evidence="1">
    <location>
        <begin position="1"/>
        <end position="85"/>
    </location>
</feature>
<comment type="caution">
    <text evidence="2">The sequence shown here is derived from an EMBL/GenBank/DDBJ whole genome shotgun (WGS) entry which is preliminary data.</text>
</comment>
<dbReference type="AlphaFoldDB" id="A0A7Y0AMF3"/>